<proteinExistence type="predicted"/>
<feature type="domain" description="EAL" evidence="1">
    <location>
        <begin position="331"/>
        <end position="581"/>
    </location>
</feature>
<dbReference type="GO" id="GO:0071111">
    <property type="term" value="F:cyclic-guanylate-specific phosphodiesterase activity"/>
    <property type="evidence" value="ECO:0007669"/>
    <property type="project" value="InterPro"/>
</dbReference>
<evidence type="ECO:0000313" key="5">
    <source>
        <dbReference type="Proteomes" id="UP000067320"/>
    </source>
</evidence>
<evidence type="ECO:0000313" key="2">
    <source>
        <dbReference type="EMBL" id="ALB62876.1"/>
    </source>
</evidence>
<sequence length="581" mass="64927">MFSHIDRKDARRMAALDMLRGDHGHQDPVLLQFARLASLALGIPGCFIAVVDKAGLPVHLAHPEPLQVDPAILTRPLCAPGEAVWCSDTAVDEPGRSHPLAVPDVRFYACAPLRTRDGSLTGTIGITHPTPQPFDDERAHTLALIAGLTGAWLETLNAVGFLDPVTRLPNRQKLLADMERLSASGSAERYTLMIFDCIDMPTAYELARSLGMPALETLLNDLGPLLRMKLRLKNETVLYNVATGRYALLLKTRNQKAIRRNAAMLPLVNARMLQGINIRLNIFAGEVGWQPDKTTPNEALRRAISALHEAIWLNKRHMTFDAERDEKRNVDFQLLHDLSESIAKNRGLYLMYQPKIKLSTNKAVGVEALLRWRHPTRGEIPPGVFIPLAQNTTLMDEITQWVIGAALLQLQKWRCQGIVLPVSVNISVSDLSRSGFADALEERVLRAGLSPNDIRIECLETEKALESETALCEMDMLKLRGFKILLDDFGAGYSNINYLRRVPIDIIKLDRSLTSRIADDRSSQIIVRNVIQMLKELDYVVLAEGVEDAETARLLLEFGCDEAQGYFFSRPVEPDFIAQWI</sequence>
<gene>
    <name evidence="2" type="ORF">AFK62_10325</name>
    <name evidence="3" type="ORF">BN137_2625</name>
</gene>
<accession>K8ABU8</accession>
<dbReference type="PANTHER" id="PTHR33121:SF19">
    <property type="entry name" value="CYCLIC DI-GMP PHOSPHODIESTERASE PA2567"/>
    <property type="match status" value="1"/>
</dbReference>
<evidence type="ECO:0000313" key="3">
    <source>
        <dbReference type="EMBL" id="CCJ73249.1"/>
    </source>
</evidence>
<dbReference type="EMBL" id="CAKW01000098">
    <property type="protein sequence ID" value="CCJ73249.1"/>
    <property type="molecule type" value="Genomic_DNA"/>
</dbReference>
<dbReference type="Gene3D" id="3.20.20.450">
    <property type="entry name" value="EAL domain"/>
    <property type="match status" value="1"/>
</dbReference>
<dbReference type="Pfam" id="PF01590">
    <property type="entry name" value="GAF"/>
    <property type="match status" value="1"/>
</dbReference>
<dbReference type="InterPro" id="IPR043128">
    <property type="entry name" value="Rev_trsase/Diguanyl_cyclase"/>
</dbReference>
<reference evidence="3" key="1">
    <citation type="submission" date="2012-07" db="EMBL/GenBank/DDBJ databases">
        <authorList>
            <person name="Cummings C."/>
        </authorList>
    </citation>
    <scope>NUCLEOTIDE SEQUENCE</scope>
    <source>
        <strain evidence="3">1330</strain>
    </source>
</reference>
<evidence type="ECO:0000313" key="4">
    <source>
        <dbReference type="Proteomes" id="UP000009340"/>
    </source>
</evidence>
<dbReference type="KEGG" id="ccon:AFK62_10325"/>
<dbReference type="Gene3D" id="3.30.450.40">
    <property type="match status" value="1"/>
</dbReference>
<dbReference type="Gene3D" id="3.30.70.270">
    <property type="match status" value="1"/>
</dbReference>
<dbReference type="InterPro" id="IPR001633">
    <property type="entry name" value="EAL_dom"/>
</dbReference>
<dbReference type="Proteomes" id="UP000009340">
    <property type="component" value="Unassembled WGS sequence"/>
</dbReference>
<dbReference type="Proteomes" id="UP000067320">
    <property type="component" value="Chromosome"/>
</dbReference>
<dbReference type="AlphaFoldDB" id="K8ABU8"/>
<dbReference type="InterPro" id="IPR029016">
    <property type="entry name" value="GAF-like_dom_sf"/>
</dbReference>
<dbReference type="eggNOG" id="COG2200">
    <property type="taxonomic scope" value="Bacteria"/>
</dbReference>
<dbReference type="CDD" id="cd01948">
    <property type="entry name" value="EAL"/>
    <property type="match status" value="1"/>
</dbReference>
<dbReference type="SMART" id="SM00052">
    <property type="entry name" value="EAL"/>
    <property type="match status" value="1"/>
</dbReference>
<dbReference type="OrthoDB" id="6597954at2"/>
<keyword evidence="5" id="KW-1185">Reference proteome</keyword>
<dbReference type="PATRIC" id="fig|1073999.7.peg.2166"/>
<dbReference type="STRING" id="1073999.AFK62_10325"/>
<dbReference type="InterPro" id="IPR050706">
    <property type="entry name" value="Cyclic-di-GMP_PDE-like"/>
</dbReference>
<dbReference type="SUPFAM" id="SSF141868">
    <property type="entry name" value="EAL domain-like"/>
    <property type="match status" value="1"/>
</dbReference>
<reference evidence="5" key="2">
    <citation type="submission" date="2015-07" db="EMBL/GenBank/DDBJ databases">
        <authorList>
            <person name="Moine D."/>
            <person name="Kassam M."/>
        </authorList>
    </citation>
    <scope>NUCLEOTIDE SEQUENCE [LARGE SCALE GENOMIC DNA]</scope>
    <source>
        <strain evidence="5">LMG 26250</strain>
    </source>
</reference>
<dbReference type="PROSITE" id="PS50883">
    <property type="entry name" value="EAL"/>
    <property type="match status" value="1"/>
</dbReference>
<dbReference type="PANTHER" id="PTHR33121">
    <property type="entry name" value="CYCLIC DI-GMP PHOSPHODIESTERASE PDEF"/>
    <property type="match status" value="1"/>
</dbReference>
<dbReference type="InterPro" id="IPR035919">
    <property type="entry name" value="EAL_sf"/>
</dbReference>
<organism evidence="3 4">
    <name type="scientific">Cronobacter condimenti 1330</name>
    <dbReference type="NCBI Taxonomy" id="1073999"/>
    <lineage>
        <taxon>Bacteria</taxon>
        <taxon>Pseudomonadati</taxon>
        <taxon>Pseudomonadota</taxon>
        <taxon>Gammaproteobacteria</taxon>
        <taxon>Enterobacterales</taxon>
        <taxon>Enterobacteriaceae</taxon>
        <taxon>Cronobacter</taxon>
    </lineage>
</organism>
<name>K8ABU8_9ENTR</name>
<evidence type="ECO:0000259" key="1">
    <source>
        <dbReference type="PROSITE" id="PS50883"/>
    </source>
</evidence>
<dbReference type="RefSeq" id="WP_007675474.1">
    <property type="nucleotide sequence ID" value="NZ_CAKW01000098.1"/>
</dbReference>
<reference evidence="2 5" key="4">
    <citation type="journal article" date="2016" name="Genome Announc.">
        <title>Fully Closed Genome Sequences of Five Type Strains of the Genus Cronobacter and One Cronobacter sakazakii Strain.</title>
        <authorList>
            <person name="Moine D."/>
            <person name="Kassam M."/>
            <person name="Baert L."/>
            <person name="Tang Y."/>
            <person name="Barretto C."/>
            <person name="Ngom Bru C."/>
            <person name="Klijn A."/>
            <person name="Descombes P."/>
        </authorList>
    </citation>
    <scope>NUCLEOTIDE SEQUENCE [LARGE SCALE GENOMIC DNA]</scope>
    <source>
        <strain evidence="2 5">LMG 26250</strain>
    </source>
</reference>
<dbReference type="EMBL" id="CP012264">
    <property type="protein sequence ID" value="ALB62876.1"/>
    <property type="molecule type" value="Genomic_DNA"/>
</dbReference>
<dbReference type="Pfam" id="PF00563">
    <property type="entry name" value="EAL"/>
    <property type="match status" value="1"/>
</dbReference>
<keyword evidence="2" id="KW-0808">Transferase</keyword>
<dbReference type="GO" id="GO:0016301">
    <property type="term" value="F:kinase activity"/>
    <property type="evidence" value="ECO:0007669"/>
    <property type="project" value="UniProtKB-KW"/>
</dbReference>
<reference evidence="5" key="3">
    <citation type="submission" date="2015-09" db="EMBL/GenBank/DDBJ databases">
        <title>Cronobacter genome sequencing and assembly.</title>
        <authorList>
            <person name="Descombes P."/>
            <person name="Baert L."/>
            <person name="Ngom-Bru C."/>
            <person name="Barretto C."/>
        </authorList>
    </citation>
    <scope>NUCLEOTIDE SEQUENCE [LARGE SCALE GENOMIC DNA]</scope>
    <source>
        <strain evidence="5">LMG 26250</strain>
    </source>
</reference>
<dbReference type="InterPro" id="IPR003018">
    <property type="entry name" value="GAF"/>
</dbReference>
<dbReference type="eggNOG" id="COG2199">
    <property type="taxonomic scope" value="Bacteria"/>
</dbReference>
<keyword evidence="2" id="KW-0418">Kinase</keyword>
<dbReference type="eggNOG" id="COG2203">
    <property type="taxonomic scope" value="Bacteria"/>
</dbReference>
<protein>
    <submittedName>
        <fullName evidence="2">Histidine kinase</fullName>
    </submittedName>
</protein>
<dbReference type="SUPFAM" id="SSF55781">
    <property type="entry name" value="GAF domain-like"/>
    <property type="match status" value="1"/>
</dbReference>